<name>A0A1I6QMX6_9BACL</name>
<gene>
    <name evidence="2" type="ORF">SAMN05444972_103259</name>
</gene>
<dbReference type="RefSeq" id="WP_176391907.1">
    <property type="nucleotide sequence ID" value="NZ_FPAA01000003.1"/>
</dbReference>
<dbReference type="EMBL" id="FPAA01000003">
    <property type="protein sequence ID" value="SFS53807.1"/>
    <property type="molecule type" value="Genomic_DNA"/>
</dbReference>
<evidence type="ECO:0000313" key="3">
    <source>
        <dbReference type="Proteomes" id="UP000198660"/>
    </source>
</evidence>
<dbReference type="Proteomes" id="UP000198660">
    <property type="component" value="Unassembled WGS sequence"/>
</dbReference>
<feature type="transmembrane region" description="Helical" evidence="1">
    <location>
        <begin position="31"/>
        <end position="48"/>
    </location>
</feature>
<evidence type="ECO:0000313" key="2">
    <source>
        <dbReference type="EMBL" id="SFS53807.1"/>
    </source>
</evidence>
<keyword evidence="1" id="KW-0472">Membrane</keyword>
<reference evidence="3" key="1">
    <citation type="submission" date="2016-10" db="EMBL/GenBank/DDBJ databases">
        <authorList>
            <person name="Varghese N."/>
            <person name="Submissions S."/>
        </authorList>
    </citation>
    <scope>NUCLEOTIDE SEQUENCE [LARGE SCALE GENOMIC DNA]</scope>
    <source>
        <strain evidence="3">DSM 45789</strain>
    </source>
</reference>
<evidence type="ECO:0000256" key="1">
    <source>
        <dbReference type="SAM" id="Phobius"/>
    </source>
</evidence>
<sequence>MNEQVFGVALVPLIMGLVEMAKLWGLPVKWAALLAVVMGLVAGVFIVAPDHWVQGVVVGLAMGLSATGLYSGTKNIHEDITMRRMKYKKKKSAKHHHHPHKTDG</sequence>
<keyword evidence="1" id="KW-1133">Transmembrane helix</keyword>
<keyword evidence="3" id="KW-1185">Reference proteome</keyword>
<feature type="transmembrane region" description="Helical" evidence="1">
    <location>
        <begin position="6"/>
        <end position="24"/>
    </location>
</feature>
<keyword evidence="1" id="KW-0812">Transmembrane</keyword>
<organism evidence="2 3">
    <name type="scientific">Marininema halotolerans</name>
    <dbReference type="NCBI Taxonomy" id="1155944"/>
    <lineage>
        <taxon>Bacteria</taxon>
        <taxon>Bacillati</taxon>
        <taxon>Bacillota</taxon>
        <taxon>Bacilli</taxon>
        <taxon>Bacillales</taxon>
        <taxon>Thermoactinomycetaceae</taxon>
        <taxon>Marininema</taxon>
    </lineage>
</organism>
<proteinExistence type="predicted"/>
<accession>A0A1I6QMX6</accession>
<dbReference type="AlphaFoldDB" id="A0A1I6QMX6"/>
<feature type="transmembrane region" description="Helical" evidence="1">
    <location>
        <begin position="54"/>
        <end position="73"/>
    </location>
</feature>
<evidence type="ECO:0008006" key="4">
    <source>
        <dbReference type="Google" id="ProtNLM"/>
    </source>
</evidence>
<protein>
    <recommendedName>
        <fullName evidence="4">Phage holin family Hol44, holin superfamily V</fullName>
    </recommendedName>
</protein>